<dbReference type="eggNOG" id="ENOG502TFED">
    <property type="taxonomic scope" value="Eukaryota"/>
</dbReference>
<evidence type="ECO:0000256" key="1">
    <source>
        <dbReference type="SAM" id="Phobius"/>
    </source>
</evidence>
<keyword evidence="1" id="KW-0472">Membrane</keyword>
<feature type="signal peptide" evidence="2">
    <location>
        <begin position="1"/>
        <end position="17"/>
    </location>
</feature>
<feature type="chain" id="PRO_5009308216" evidence="2">
    <location>
        <begin position="18"/>
        <end position="158"/>
    </location>
</feature>
<evidence type="ECO:0000313" key="3">
    <source>
        <dbReference type="Proteomes" id="UP000095282"/>
    </source>
</evidence>
<keyword evidence="2" id="KW-0732">Signal</keyword>
<dbReference type="Proteomes" id="UP000095282">
    <property type="component" value="Unplaced"/>
</dbReference>
<protein>
    <submittedName>
        <fullName evidence="4">CX domain-containing protein</fullName>
    </submittedName>
</protein>
<reference evidence="4" key="1">
    <citation type="submission" date="2016-11" db="UniProtKB">
        <authorList>
            <consortium name="WormBaseParasite"/>
        </authorList>
    </citation>
    <scope>IDENTIFICATION</scope>
</reference>
<accession>A0A1I7U082</accession>
<keyword evidence="1" id="KW-1133">Transmembrane helix</keyword>
<dbReference type="AlphaFoldDB" id="A0A1I7U082"/>
<proteinExistence type="predicted"/>
<feature type="transmembrane region" description="Helical" evidence="1">
    <location>
        <begin position="94"/>
        <end position="116"/>
    </location>
</feature>
<keyword evidence="3" id="KW-1185">Reference proteome</keyword>
<sequence>MIRLLIFLLILVTMVACGRQSIVDDDTYFGITTTDKPSYTYWDHAECYQLCQVPCTRTVVHFKEQQIDMYNCVQLKIINTSFMENLKGGSFRNAIIIIVVVTFVIMILIACGYYCCCNRKDDDDDRYPGRDEFRPHFSELGPREERKALNKGSAVIQV</sequence>
<keyword evidence="1" id="KW-0812">Transmembrane</keyword>
<organism evidence="3 4">
    <name type="scientific">Caenorhabditis tropicalis</name>
    <dbReference type="NCBI Taxonomy" id="1561998"/>
    <lineage>
        <taxon>Eukaryota</taxon>
        <taxon>Metazoa</taxon>
        <taxon>Ecdysozoa</taxon>
        <taxon>Nematoda</taxon>
        <taxon>Chromadorea</taxon>
        <taxon>Rhabditida</taxon>
        <taxon>Rhabditina</taxon>
        <taxon>Rhabditomorpha</taxon>
        <taxon>Rhabditoidea</taxon>
        <taxon>Rhabditidae</taxon>
        <taxon>Peloderinae</taxon>
        <taxon>Caenorhabditis</taxon>
    </lineage>
</organism>
<evidence type="ECO:0000256" key="2">
    <source>
        <dbReference type="SAM" id="SignalP"/>
    </source>
</evidence>
<evidence type="ECO:0000313" key="4">
    <source>
        <dbReference type="WBParaSite" id="Csp11.Scaffold629.g13552.t1"/>
    </source>
</evidence>
<name>A0A1I7U082_9PELO</name>
<dbReference type="PROSITE" id="PS51257">
    <property type="entry name" value="PROKAR_LIPOPROTEIN"/>
    <property type="match status" value="1"/>
</dbReference>
<dbReference type="WBParaSite" id="Csp11.Scaffold629.g13552.t1">
    <property type="protein sequence ID" value="Csp11.Scaffold629.g13552.t1"/>
    <property type="gene ID" value="Csp11.Scaffold629.g13552"/>
</dbReference>